<reference evidence="1 2" key="1">
    <citation type="submission" date="2012-04" db="EMBL/GenBank/DDBJ databases">
        <authorList>
            <person name="Genoscope - CEA"/>
        </authorList>
    </citation>
    <scope>NUCLEOTIDE SEQUENCE [LARGE SCALE GENOMIC DNA]</scope>
    <source>
        <strain evidence="1 2">9806</strain>
    </source>
</reference>
<name>I4GX93_MICAE</name>
<evidence type="ECO:0000313" key="2">
    <source>
        <dbReference type="Proteomes" id="UP000003273"/>
    </source>
</evidence>
<evidence type="ECO:0000313" key="1">
    <source>
        <dbReference type="EMBL" id="CCI14417.1"/>
    </source>
</evidence>
<dbReference type="AlphaFoldDB" id="I4GX93"/>
<dbReference type="Proteomes" id="UP000003273">
    <property type="component" value="Unassembled WGS sequence"/>
</dbReference>
<proteinExistence type="predicted"/>
<gene>
    <name evidence="1" type="ORF">MICAE_2500003</name>
</gene>
<dbReference type="EMBL" id="CAIL01000169">
    <property type="protein sequence ID" value="CCI14417.1"/>
    <property type="molecule type" value="Genomic_DNA"/>
</dbReference>
<organism evidence="1 2">
    <name type="scientific">Microcystis aeruginosa PCC 9806</name>
    <dbReference type="NCBI Taxonomy" id="1160282"/>
    <lineage>
        <taxon>Bacteria</taxon>
        <taxon>Bacillati</taxon>
        <taxon>Cyanobacteriota</taxon>
        <taxon>Cyanophyceae</taxon>
        <taxon>Oscillatoriophycideae</taxon>
        <taxon>Chroococcales</taxon>
        <taxon>Microcystaceae</taxon>
        <taxon>Microcystis</taxon>
    </lineage>
</organism>
<sequence>MYLLRIRNAIVNKEELKTASQKVKNVENVEKRVRCIPLNMKSIWQLEKNGFMKIT</sequence>
<protein>
    <submittedName>
        <fullName evidence="1">Uncharacterized protein</fullName>
    </submittedName>
</protein>
<comment type="caution">
    <text evidence="1">The sequence shown here is derived from an EMBL/GenBank/DDBJ whole genome shotgun (WGS) entry which is preliminary data.</text>
</comment>
<dbReference type="HOGENOM" id="CLU_3027176_0_0_3"/>
<accession>I4GX93</accession>